<keyword evidence="2" id="KW-0813">Transport</keyword>
<evidence type="ECO:0000256" key="4">
    <source>
        <dbReference type="ARBA" id="ARBA00022989"/>
    </source>
</evidence>
<feature type="transmembrane region" description="Helical" evidence="8">
    <location>
        <begin position="202"/>
        <end position="221"/>
    </location>
</feature>
<evidence type="ECO:0000256" key="5">
    <source>
        <dbReference type="ARBA" id="ARBA00023065"/>
    </source>
</evidence>
<feature type="transmembrane region" description="Helical" evidence="8">
    <location>
        <begin position="397"/>
        <end position="425"/>
    </location>
</feature>
<dbReference type="AlphaFoldDB" id="A0A0R1WAB6"/>
<keyword evidence="4 8" id="KW-1133">Transmembrane helix</keyword>
<dbReference type="Gene3D" id="1.10.3080.10">
    <property type="entry name" value="Clc chloride channel"/>
    <property type="match status" value="1"/>
</dbReference>
<dbReference type="GO" id="GO:0005886">
    <property type="term" value="C:plasma membrane"/>
    <property type="evidence" value="ECO:0007669"/>
    <property type="project" value="TreeGrafter"/>
</dbReference>
<organism evidence="9 10">
    <name type="scientific">Limosilactobacillus oris DSM 4864</name>
    <dbReference type="NCBI Taxonomy" id="1423779"/>
    <lineage>
        <taxon>Bacteria</taxon>
        <taxon>Bacillati</taxon>
        <taxon>Bacillota</taxon>
        <taxon>Bacilli</taxon>
        <taxon>Lactobacillales</taxon>
        <taxon>Lactobacillaceae</taxon>
        <taxon>Limosilactobacillus</taxon>
    </lineage>
</organism>
<dbReference type="Proteomes" id="UP000050973">
    <property type="component" value="Unassembled WGS sequence"/>
</dbReference>
<dbReference type="PANTHER" id="PTHR45711">
    <property type="entry name" value="CHLORIDE CHANNEL PROTEIN"/>
    <property type="match status" value="1"/>
</dbReference>
<proteinExistence type="predicted"/>
<dbReference type="InterPro" id="IPR014743">
    <property type="entry name" value="Cl-channel_core"/>
</dbReference>
<feature type="transmembrane region" description="Helical" evidence="8">
    <location>
        <begin position="317"/>
        <end position="339"/>
    </location>
</feature>
<accession>A0A0R1WAB6</accession>
<sequence length="448" mass="49024">MSSKSATVKRSADILRRPFTAPFLNYVGAGILVGLVTGLVVGAFRWIIDQTLKLLTIIYPWMASHPVWLIPYVLGSLVIVFLIGQIIKVDPLDLVGSGVPQIKAILLDKHHMNWWLVLWRKFVSGLLTICPGLFLGREGPCIQIGACIGQGFSERVFKPSKKDRHLLLQCGVAAGLSAAFSAPLAATVFLLEELTHTFQIKVWVSAFVAAIASDLATFLFFGTRPCLYLPFKAQIPASAYPWLLLVGVIMGLCAYAFQYILFNLKWWYQKLTVVPKEYHCLLPFMLVIPVGLWNPHLLGGSHDLIMYVTQMFSRGNWLSIAGLLGIFLVLRFAGTMIAYGSTVPGGIFMPIFVLGSILGALAGVLMIHAGVLPASCCLNMVAIGMAAYFGAAEGAPFSAILLVTEMVGSISQIFPMVLLTFVAYYTSMLLGARTSIYDGLREEMVFEN</sequence>
<name>A0A0R1WAB6_9LACO</name>
<evidence type="ECO:0000256" key="6">
    <source>
        <dbReference type="ARBA" id="ARBA00023136"/>
    </source>
</evidence>
<dbReference type="Pfam" id="PF00654">
    <property type="entry name" value="Voltage_CLC"/>
    <property type="match status" value="1"/>
</dbReference>
<evidence type="ECO:0000313" key="9">
    <source>
        <dbReference type="EMBL" id="KRM14759.1"/>
    </source>
</evidence>
<dbReference type="CDD" id="cd01031">
    <property type="entry name" value="EriC"/>
    <property type="match status" value="1"/>
</dbReference>
<dbReference type="InterPro" id="IPR001807">
    <property type="entry name" value="ClC"/>
</dbReference>
<feature type="transmembrane region" description="Helical" evidence="8">
    <location>
        <begin position="23"/>
        <end position="48"/>
    </location>
</feature>
<gene>
    <name evidence="9" type="ORF">FC49_GL000923</name>
</gene>
<dbReference type="EMBL" id="AZGE01000021">
    <property type="protein sequence ID" value="KRM14759.1"/>
    <property type="molecule type" value="Genomic_DNA"/>
</dbReference>
<keyword evidence="6 8" id="KW-0472">Membrane</keyword>
<dbReference type="PATRIC" id="fig|1423779.3.peg.942"/>
<feature type="transmembrane region" description="Helical" evidence="8">
    <location>
        <begin position="281"/>
        <end position="305"/>
    </location>
</feature>
<dbReference type="GO" id="GO:0005247">
    <property type="term" value="F:voltage-gated chloride channel activity"/>
    <property type="evidence" value="ECO:0007669"/>
    <property type="project" value="TreeGrafter"/>
</dbReference>
<comment type="subcellular location">
    <subcellularLocation>
        <location evidence="1">Membrane</location>
        <topology evidence="1">Multi-pass membrane protein</topology>
    </subcellularLocation>
</comment>
<dbReference type="RefSeq" id="WP_003713662.1">
    <property type="nucleotide sequence ID" value="NZ_AZGE01000021.1"/>
</dbReference>
<keyword evidence="7" id="KW-0868">Chloride</keyword>
<feature type="transmembrane region" description="Helical" evidence="8">
    <location>
        <begin position="242"/>
        <end position="261"/>
    </location>
</feature>
<protein>
    <submittedName>
        <fullName evidence="9">Chloride transporter, ClC family</fullName>
    </submittedName>
</protein>
<evidence type="ECO:0000256" key="1">
    <source>
        <dbReference type="ARBA" id="ARBA00004141"/>
    </source>
</evidence>
<evidence type="ECO:0000313" key="10">
    <source>
        <dbReference type="Proteomes" id="UP000050973"/>
    </source>
</evidence>
<keyword evidence="3 8" id="KW-0812">Transmembrane</keyword>
<evidence type="ECO:0000256" key="8">
    <source>
        <dbReference type="SAM" id="Phobius"/>
    </source>
</evidence>
<dbReference type="PANTHER" id="PTHR45711:SF6">
    <property type="entry name" value="CHLORIDE CHANNEL PROTEIN"/>
    <property type="match status" value="1"/>
</dbReference>
<evidence type="ECO:0000256" key="2">
    <source>
        <dbReference type="ARBA" id="ARBA00022448"/>
    </source>
</evidence>
<feature type="transmembrane region" description="Helical" evidence="8">
    <location>
        <begin position="166"/>
        <end position="190"/>
    </location>
</feature>
<evidence type="ECO:0000256" key="7">
    <source>
        <dbReference type="ARBA" id="ARBA00023214"/>
    </source>
</evidence>
<dbReference type="PRINTS" id="PR00762">
    <property type="entry name" value="CLCHANNEL"/>
</dbReference>
<feature type="transmembrane region" description="Helical" evidence="8">
    <location>
        <begin position="371"/>
        <end position="391"/>
    </location>
</feature>
<reference evidence="9 10" key="1">
    <citation type="journal article" date="2015" name="Genome Announc.">
        <title>Expanding the biotechnology potential of lactobacilli through comparative genomics of 213 strains and associated genera.</title>
        <authorList>
            <person name="Sun Z."/>
            <person name="Harris H.M."/>
            <person name="McCann A."/>
            <person name="Guo C."/>
            <person name="Argimon S."/>
            <person name="Zhang W."/>
            <person name="Yang X."/>
            <person name="Jeffery I.B."/>
            <person name="Cooney J.C."/>
            <person name="Kagawa T.F."/>
            <person name="Liu W."/>
            <person name="Song Y."/>
            <person name="Salvetti E."/>
            <person name="Wrobel A."/>
            <person name="Rasinkangas P."/>
            <person name="Parkhill J."/>
            <person name="Rea M.C."/>
            <person name="O'Sullivan O."/>
            <person name="Ritari J."/>
            <person name="Douillard F.P."/>
            <person name="Paul Ross R."/>
            <person name="Yang R."/>
            <person name="Briner A.E."/>
            <person name="Felis G.E."/>
            <person name="de Vos W.M."/>
            <person name="Barrangou R."/>
            <person name="Klaenhammer T.R."/>
            <person name="Caufield P.W."/>
            <person name="Cui Y."/>
            <person name="Zhang H."/>
            <person name="O'Toole P.W."/>
        </authorList>
    </citation>
    <scope>NUCLEOTIDE SEQUENCE [LARGE SCALE GENOMIC DNA]</scope>
    <source>
        <strain evidence="9 10">DSM 4864</strain>
    </source>
</reference>
<evidence type="ECO:0000256" key="3">
    <source>
        <dbReference type="ARBA" id="ARBA00022692"/>
    </source>
</evidence>
<feature type="transmembrane region" description="Helical" evidence="8">
    <location>
        <begin position="345"/>
        <end position="364"/>
    </location>
</feature>
<comment type="caution">
    <text evidence="9">The sequence shown here is derived from an EMBL/GenBank/DDBJ whole genome shotgun (WGS) entry which is preliminary data.</text>
</comment>
<dbReference type="SUPFAM" id="SSF81340">
    <property type="entry name" value="Clc chloride channel"/>
    <property type="match status" value="1"/>
</dbReference>
<keyword evidence="5" id="KW-0406">Ion transport</keyword>
<feature type="transmembrane region" description="Helical" evidence="8">
    <location>
        <begin position="68"/>
        <end position="87"/>
    </location>
</feature>